<keyword evidence="5" id="KW-0539">Nucleus</keyword>
<name>A0A7S3R7L8_DUNTE</name>
<feature type="compositionally biased region" description="Acidic residues" evidence="7">
    <location>
        <begin position="2222"/>
        <end position="2231"/>
    </location>
</feature>
<gene>
    <name evidence="9" type="ORF">DTER00134_LOCUS20177</name>
</gene>
<protein>
    <recommendedName>
        <fullName evidence="8">BP28 C-terminal domain-containing protein</fullName>
    </recommendedName>
</protein>
<dbReference type="InterPro" id="IPR040191">
    <property type="entry name" value="UTP10"/>
</dbReference>
<keyword evidence="3" id="KW-0690">Ribosome biogenesis</keyword>
<feature type="domain" description="BP28 C-terminal" evidence="8">
    <location>
        <begin position="2358"/>
        <end position="2531"/>
    </location>
</feature>
<comment type="subcellular location">
    <subcellularLocation>
        <location evidence="1">Nucleus</location>
        <location evidence="1">Nucleolus</location>
    </subcellularLocation>
</comment>
<feature type="compositionally biased region" description="Gly residues" evidence="7">
    <location>
        <begin position="1335"/>
        <end position="1347"/>
    </location>
</feature>
<feature type="region of interest" description="Disordered" evidence="7">
    <location>
        <begin position="1970"/>
        <end position="1994"/>
    </location>
</feature>
<dbReference type="GO" id="GO:0000462">
    <property type="term" value="P:maturation of SSU-rRNA from tricistronic rRNA transcript (SSU-rRNA, 5.8S rRNA, LSU-rRNA)"/>
    <property type="evidence" value="ECO:0007669"/>
    <property type="project" value="TreeGrafter"/>
</dbReference>
<feature type="compositionally biased region" description="Polar residues" evidence="7">
    <location>
        <begin position="786"/>
        <end position="797"/>
    </location>
</feature>
<dbReference type="SUPFAM" id="SSF48371">
    <property type="entry name" value="ARM repeat"/>
    <property type="match status" value="2"/>
</dbReference>
<dbReference type="SMART" id="SM01036">
    <property type="entry name" value="BP28CT"/>
    <property type="match status" value="1"/>
</dbReference>
<evidence type="ECO:0000313" key="9">
    <source>
        <dbReference type="EMBL" id="CAE0505104.1"/>
    </source>
</evidence>
<feature type="compositionally biased region" description="Gly residues" evidence="7">
    <location>
        <begin position="973"/>
        <end position="983"/>
    </location>
</feature>
<dbReference type="InterPro" id="IPR012954">
    <property type="entry name" value="BP28_C_dom"/>
</dbReference>
<feature type="region of interest" description="Disordered" evidence="7">
    <location>
        <begin position="667"/>
        <end position="732"/>
    </location>
</feature>
<comment type="similarity">
    <text evidence="2">Belongs to the HEATR1/UTP10 family.</text>
</comment>
<feature type="region of interest" description="Disordered" evidence="7">
    <location>
        <begin position="1624"/>
        <end position="1657"/>
    </location>
</feature>
<feature type="region of interest" description="Disordered" evidence="7">
    <location>
        <begin position="437"/>
        <end position="459"/>
    </location>
</feature>
<evidence type="ECO:0000256" key="1">
    <source>
        <dbReference type="ARBA" id="ARBA00004604"/>
    </source>
</evidence>
<accession>A0A7S3R7L8</accession>
<dbReference type="Pfam" id="PF23243">
    <property type="entry name" value="HEAT_HEATR1"/>
    <property type="match status" value="1"/>
</dbReference>
<feature type="compositionally biased region" description="Low complexity" evidence="7">
    <location>
        <begin position="1639"/>
        <end position="1651"/>
    </location>
</feature>
<dbReference type="EMBL" id="HBIP01033071">
    <property type="protein sequence ID" value="CAE0505104.1"/>
    <property type="molecule type" value="Transcribed_RNA"/>
</dbReference>
<dbReference type="InterPro" id="IPR056473">
    <property type="entry name" value="HEAT_Utp10/HEAT1"/>
</dbReference>
<evidence type="ECO:0000256" key="7">
    <source>
        <dbReference type="SAM" id="MobiDB-lite"/>
    </source>
</evidence>
<feature type="region of interest" description="Disordered" evidence="7">
    <location>
        <begin position="1530"/>
        <end position="1576"/>
    </location>
</feature>
<evidence type="ECO:0000256" key="3">
    <source>
        <dbReference type="ARBA" id="ARBA00022517"/>
    </source>
</evidence>
<feature type="region of interest" description="Disordered" evidence="7">
    <location>
        <begin position="1215"/>
        <end position="1251"/>
    </location>
</feature>
<dbReference type="GO" id="GO:0032040">
    <property type="term" value="C:small-subunit processome"/>
    <property type="evidence" value="ECO:0007669"/>
    <property type="project" value="TreeGrafter"/>
</dbReference>
<dbReference type="Pfam" id="PF12397">
    <property type="entry name" value="U3snoRNP10"/>
    <property type="match status" value="1"/>
</dbReference>
<feature type="region of interest" description="Disordered" evidence="7">
    <location>
        <begin position="786"/>
        <end position="805"/>
    </location>
</feature>
<feature type="region of interest" description="Disordered" evidence="7">
    <location>
        <begin position="1064"/>
        <end position="1089"/>
    </location>
</feature>
<evidence type="ECO:0000256" key="2">
    <source>
        <dbReference type="ARBA" id="ARBA00010559"/>
    </source>
</evidence>
<evidence type="ECO:0000256" key="5">
    <source>
        <dbReference type="ARBA" id="ARBA00023242"/>
    </source>
</evidence>
<dbReference type="PANTHER" id="PTHR13457:SF1">
    <property type="entry name" value="HEAT REPEAT-CONTAINING PROTEIN 1"/>
    <property type="match status" value="1"/>
</dbReference>
<feature type="compositionally biased region" description="Polar residues" evidence="7">
    <location>
        <begin position="1080"/>
        <end position="1089"/>
    </location>
</feature>
<evidence type="ECO:0000256" key="4">
    <source>
        <dbReference type="ARBA" id="ARBA00022552"/>
    </source>
</evidence>
<keyword evidence="4" id="KW-0698">rRNA processing</keyword>
<reference evidence="9" key="1">
    <citation type="submission" date="2021-01" db="EMBL/GenBank/DDBJ databases">
        <authorList>
            <person name="Corre E."/>
            <person name="Pelletier E."/>
            <person name="Niang G."/>
            <person name="Scheremetjew M."/>
            <person name="Finn R."/>
            <person name="Kale V."/>
            <person name="Holt S."/>
            <person name="Cochrane G."/>
            <person name="Meng A."/>
            <person name="Brown T."/>
            <person name="Cohen L."/>
        </authorList>
    </citation>
    <scope>NUCLEOTIDE SEQUENCE</scope>
    <source>
        <strain evidence="9">CCMP1320</strain>
    </source>
</reference>
<proteinExistence type="inferred from homology"/>
<dbReference type="InterPro" id="IPR011989">
    <property type="entry name" value="ARM-like"/>
</dbReference>
<feature type="region of interest" description="Disordered" evidence="7">
    <location>
        <begin position="1321"/>
        <end position="1350"/>
    </location>
</feature>
<dbReference type="GO" id="GO:0030686">
    <property type="term" value="C:90S preribosome"/>
    <property type="evidence" value="ECO:0007669"/>
    <property type="project" value="TreeGrafter"/>
</dbReference>
<keyword evidence="6" id="KW-0687">Ribonucleoprotein</keyword>
<dbReference type="Gene3D" id="1.25.10.10">
    <property type="entry name" value="Leucine-rich Repeat Variant"/>
    <property type="match status" value="2"/>
</dbReference>
<dbReference type="InterPro" id="IPR022125">
    <property type="entry name" value="U3snoRNP10_N"/>
</dbReference>
<evidence type="ECO:0000259" key="8">
    <source>
        <dbReference type="SMART" id="SM01036"/>
    </source>
</evidence>
<dbReference type="GO" id="GO:0034455">
    <property type="term" value="C:t-UTP complex"/>
    <property type="evidence" value="ECO:0007669"/>
    <property type="project" value="TreeGrafter"/>
</dbReference>
<feature type="region of interest" description="Disordered" evidence="7">
    <location>
        <begin position="2480"/>
        <end position="2500"/>
    </location>
</feature>
<dbReference type="PANTHER" id="PTHR13457">
    <property type="entry name" value="BAP28"/>
    <property type="match status" value="1"/>
</dbReference>
<feature type="compositionally biased region" description="Basic residues" evidence="7">
    <location>
        <begin position="692"/>
        <end position="703"/>
    </location>
</feature>
<dbReference type="GO" id="GO:0045943">
    <property type="term" value="P:positive regulation of transcription by RNA polymerase I"/>
    <property type="evidence" value="ECO:0007669"/>
    <property type="project" value="TreeGrafter"/>
</dbReference>
<feature type="compositionally biased region" description="Low complexity" evidence="7">
    <location>
        <begin position="1563"/>
        <end position="1574"/>
    </location>
</feature>
<feature type="region of interest" description="Disordered" evidence="7">
    <location>
        <begin position="2201"/>
        <end position="2231"/>
    </location>
</feature>
<dbReference type="Pfam" id="PF08146">
    <property type="entry name" value="BP28CT"/>
    <property type="match status" value="1"/>
</dbReference>
<feature type="compositionally biased region" description="Low complexity" evidence="7">
    <location>
        <begin position="2201"/>
        <end position="2221"/>
    </location>
</feature>
<feature type="region of interest" description="Disordered" evidence="7">
    <location>
        <begin position="969"/>
        <end position="1013"/>
    </location>
</feature>
<sequence>MASTLKQQLAALNQAAPGAKRPKGGKPSLLFDFRTAADVDLQAIYELGSAGFEELVLLEPRYAPLQEPLFSRVAASVSRDQQPPEVVARLDAAIDEFCCLLTQHFLLPAAFKALEYLIRRFKANEHNTDSLMLAALPYHGTNEFVRLLQVLPLDPARGLWSWLAPAQSSGASLPRDLLVARCVNDPRVLHFLCQGARKLGTRKCRSTSFMSFYAVAMCEIVAAVQAVDESFLSRLLPFISSGLEKAAHRDYQAATLIMVAELCSRATLGKEFVKAVVNSTLRNIDHQPDTVRPVLLLLAQVAVTQPQLTTLSEKALKALLATPQLTHELASLKASHVRLSPLLRVITTSLVARLSASAQGAVDALEAPLMELVQSGILEQVAQGLALNVLHAAAEPEAPAEVQAALQRILRALDVRYPAAVDAAVNGALAPLRAPKAGRCKPVERGSSSSEGEEADEGSASVRHRAIFFIVQSTFGGTAGQGSTRALCGDTPLTLSAAAASPAAGVRRMAIQQMGEMLMEMESGSSEAKAQLQSCILQGLQDDDLEVVSAALGAPCTPHLPRTALLHALQPTLQRLSPLLCGAAKASHGTKAASTAARKALHLLANMAAVEAAADGVRDQALLLVLQFVLPVRRVMKVTKAAMKAADQIDHPLATALASLQDLAAGLDAPLPGQTDPKQHPDATEAEGSGKGSKKGGKKGGKKKQQEEDNEEDEQGSARKEQGSKGLKGKAKWDARAAQKVAQEEAAQAVEREAVDVLGKAIYADPAALVPEVLRLLALARGDSSNGTHTQYPQAGATSGEAIQGGGSNASISSINTQQAADPGLLRVRHVLLLALHRALKGAFEWGNEEGGKRGRGSTDATAHVAVLARGLVAACFPELRATLPLLPQQQGGAAGAAEDDQAPLAHWQADANECLEMEVDEGAGLPLEEHSGALCARGQATHAAVLCAALHAAMEAAPELDAAQQQGLAGAAEGGSQQGGAGAATAAVPPPSASKGRGKSARGQAHLAAAGPPLPTVRDMFVGLGGLQPSHAFEEHLRLLVEKALPDLEQRVGFLAALYAAPEEGQGAPSDPTAAQGAPPSQLSFSSLITPPAPARVSALRLHATYIDNGCSNGTKQQQQREVGITLRYLPHVLAAAHSTDAKVREQALDVLGDIGMQLESYLDKDSKSEQGASAAALAPLLSALLRHASLVEADADAVVVLLRNTFAGAAAPGGGVAGAADPPPSQIKGGSKRGGGSRGGKALSGSAAVVPGHRPTQAALASAQLEMEGGVVAVEASFAHLAQLLGGMEQGVVDGKGGLPDAYIAHLLLRGMLQEPWDVSSSGSGVEDAPNGQAGGEGAGGGAGGLPAAATPSQRLALLPHALGLLESLLHTAPQPLSSHAQRLGALLVCCIFSPEPLSAHISSHPATAPSARDLLLALLACSPSSPGVPPAVVSTSRAWFDIATPLRLAALHAVRAGPPLHLMQALQGRSSSQQQHQFHASLVLSLAISSASDASPECRAAASAVIEALPVSDAAVVPVLHAAMPASGQPLQQQQHPEAEAGVQETPSKKPKKSSKRANADAGGADGSGASVAPGEGRLDLAVLLLEVLQWKAVQGEERVVAAAQQLLEALADLMGPLAQPHSALASSPESDDEGAAAGAEGAPASSKKASKRQQKQAAEAAAAAASAASSSLAGYAAQLILTLMEGVARRHLQQQQQQRAGPGGEALGVLSLPLVVRVAQQAPDSAVRNAALSLLAVLAAAKPAAVLSHVLEVLAIVHRSSATTDDTYSHRVGLTALSAVVPAWLEAGKGLQDLWASVVDALPSLPAHRRLGLLSALLQASPQEASLPCALVTLLQAAACALEAPHPEGAEKEQERLGEAAAAMRPSEWLLDLATQLSLQVPHDVRLLCFAALLPASVQAASDEAAALLPRIAVTFVAEQIKSRSLRAHHTQGGASSDELQKGCEALMAQALAQVQALVSAREQLAHPDSAAKKGSSKKSGKTSDASSVRRQERAIRLSIEGLYRLFEGLQAIMASQSYMEALLRLAASPGDKVCRRALRLFADKAASLPTEFERITHQPGISKKDKEAKAHSLATSALKVCPVLSSPSLGSASSLTRQAALLAYTSVLRGCGSSYPQPLLAVLPTAVKCASEDASCAVRGSGLAAIAAAAHMCGAQLVPMLPQASAAVLNAMESTCSKLSTPTALAAAEQRAAAGVGHPAQAAAPDAATASKQQAAEDAEEGGEDAEAAVELAAALSALGALVQKLGPFLSPYLPRLLRALLHPATLARGALGGKGAPSAGAAPSAGGEGGTASPSIAAAANAVRASLPSCVPARLLLQPLFGCLPHAMAAGGMGPTAALMRMVAAAAAGMEASVAAAHHEAIFGFLLRALDVRHTAPPALRGFEPEAEQAAISALVALVLKLSEARFKPLFLRLLEWATLPAISTAGGGGGLGRLVALFGAMDALAVHLRSVLVPYYKYVIDLCVQHLTSLGVGAGRPKKKQRKQQQLQHEEGDASSAAGVDAWVLKGRVLRALHRCFLYDSVGFVDQDKVERLLPALVEQLTQEPSDTAAAAALAAQCAAPDLDGCLKLGARSPRDTYGMATVGVLVQLAVAANSDLHWKPLNRQVLMQTRSASSRTRCLALEVVAHMLDRLREEYLVLLPETLPFLSELIEDPDSAVEARAQDVVKLLEEVSGEKLDEYLKTA</sequence>
<dbReference type="InterPro" id="IPR016024">
    <property type="entry name" value="ARM-type_fold"/>
</dbReference>
<evidence type="ECO:0000256" key="6">
    <source>
        <dbReference type="ARBA" id="ARBA00023274"/>
    </source>
</evidence>
<organism evidence="9">
    <name type="scientific">Dunaliella tertiolecta</name>
    <name type="common">Green alga</name>
    <dbReference type="NCBI Taxonomy" id="3047"/>
    <lineage>
        <taxon>Eukaryota</taxon>
        <taxon>Viridiplantae</taxon>
        <taxon>Chlorophyta</taxon>
        <taxon>core chlorophytes</taxon>
        <taxon>Chlorophyceae</taxon>
        <taxon>CS clade</taxon>
        <taxon>Chlamydomonadales</taxon>
        <taxon>Dunaliellaceae</taxon>
        <taxon>Dunaliella</taxon>
    </lineage>
</organism>
<dbReference type="GO" id="GO:0030515">
    <property type="term" value="F:snoRNA binding"/>
    <property type="evidence" value="ECO:0007669"/>
    <property type="project" value="TreeGrafter"/>
</dbReference>